<feature type="domain" description="Phosphoribosyltransferase" evidence="5">
    <location>
        <begin position="55"/>
        <end position="158"/>
    </location>
</feature>
<dbReference type="GO" id="GO:0046110">
    <property type="term" value="P:xanthine metabolic process"/>
    <property type="evidence" value="ECO:0007669"/>
    <property type="project" value="InterPro"/>
</dbReference>
<evidence type="ECO:0000313" key="6">
    <source>
        <dbReference type="EMBL" id="ELR13466.1"/>
    </source>
</evidence>
<organism evidence="6 7">
    <name type="scientific">Acanthamoeba castellanii (strain ATCC 30010 / Neff)</name>
    <dbReference type="NCBI Taxonomy" id="1257118"/>
    <lineage>
        <taxon>Eukaryota</taxon>
        <taxon>Amoebozoa</taxon>
        <taxon>Discosea</taxon>
        <taxon>Longamoebia</taxon>
        <taxon>Centramoebida</taxon>
        <taxon>Acanthamoebidae</taxon>
        <taxon>Acanthamoeba</taxon>
    </lineage>
</organism>
<evidence type="ECO:0000259" key="5">
    <source>
        <dbReference type="Pfam" id="PF00156"/>
    </source>
</evidence>
<dbReference type="STRING" id="1257118.L8GMM1"/>
<keyword evidence="1" id="KW-0963">Cytoplasm</keyword>
<keyword evidence="7" id="KW-1185">Reference proteome</keyword>
<dbReference type="GO" id="GO:0016763">
    <property type="term" value="F:pentosyltransferase activity"/>
    <property type="evidence" value="ECO:0007669"/>
    <property type="project" value="InterPro"/>
</dbReference>
<dbReference type="InterPro" id="IPR050118">
    <property type="entry name" value="Pur/Pyrimidine_PRTase"/>
</dbReference>
<dbReference type="AlphaFoldDB" id="L8GMM1"/>
<protein>
    <submittedName>
        <fullName evidence="6">Xanthine phosphoribosyltransferase</fullName>
    </submittedName>
</protein>
<dbReference type="NCBIfam" id="TIGR01744">
    <property type="entry name" value="XPRTase"/>
    <property type="match status" value="1"/>
</dbReference>
<dbReference type="VEuPathDB" id="AmoebaDB:ACA1_245690"/>
<dbReference type="GO" id="GO:0006166">
    <property type="term" value="P:purine ribonucleoside salvage"/>
    <property type="evidence" value="ECO:0007669"/>
    <property type="project" value="UniProtKB-KW"/>
</dbReference>
<evidence type="ECO:0000256" key="2">
    <source>
        <dbReference type="ARBA" id="ARBA00022676"/>
    </source>
</evidence>
<evidence type="ECO:0000256" key="4">
    <source>
        <dbReference type="ARBA" id="ARBA00022726"/>
    </source>
</evidence>
<dbReference type="SUPFAM" id="SSF53271">
    <property type="entry name" value="PRTase-like"/>
    <property type="match status" value="1"/>
</dbReference>
<dbReference type="InterPro" id="IPR010079">
    <property type="entry name" value="Xanthine_PRibTrfase"/>
</dbReference>
<dbReference type="EMBL" id="KB008093">
    <property type="protein sequence ID" value="ELR13466.1"/>
    <property type="molecule type" value="Genomic_DNA"/>
</dbReference>
<evidence type="ECO:0000313" key="7">
    <source>
        <dbReference type="Proteomes" id="UP000011083"/>
    </source>
</evidence>
<evidence type="ECO:0000256" key="3">
    <source>
        <dbReference type="ARBA" id="ARBA00022679"/>
    </source>
</evidence>
<dbReference type="GeneID" id="14914077"/>
<dbReference type="InterPro" id="IPR029057">
    <property type="entry name" value="PRTase-like"/>
</dbReference>
<keyword evidence="3 6" id="KW-0808">Transferase</keyword>
<dbReference type="Gene3D" id="3.40.50.2020">
    <property type="match status" value="1"/>
</dbReference>
<dbReference type="KEGG" id="acan:ACA1_245690"/>
<keyword evidence="4" id="KW-0660">Purine salvage</keyword>
<reference evidence="6 7" key="1">
    <citation type="journal article" date="2013" name="Genome Biol.">
        <title>Genome of Acanthamoeba castellanii highlights extensive lateral gene transfer and early evolution of tyrosine kinase signaling.</title>
        <authorList>
            <person name="Clarke M."/>
            <person name="Lohan A.J."/>
            <person name="Liu B."/>
            <person name="Lagkouvardos I."/>
            <person name="Roy S."/>
            <person name="Zafar N."/>
            <person name="Bertelli C."/>
            <person name="Schilde C."/>
            <person name="Kianianmomeni A."/>
            <person name="Burglin T.R."/>
            <person name="Frech C."/>
            <person name="Turcotte B."/>
            <person name="Kopec K.O."/>
            <person name="Synnott J.M."/>
            <person name="Choo C."/>
            <person name="Paponov I."/>
            <person name="Finkler A."/>
            <person name="Soon Heng Tan C."/>
            <person name="Hutchins A.P."/>
            <person name="Weinmeier T."/>
            <person name="Rattei T."/>
            <person name="Chu J.S."/>
            <person name="Gimenez G."/>
            <person name="Irimia M."/>
            <person name="Rigden D.J."/>
            <person name="Fitzpatrick D.A."/>
            <person name="Lorenzo-Morales J."/>
            <person name="Bateman A."/>
            <person name="Chiu C.H."/>
            <person name="Tang P."/>
            <person name="Hegemann P."/>
            <person name="Fromm H."/>
            <person name="Raoult D."/>
            <person name="Greub G."/>
            <person name="Miranda-Saavedra D."/>
            <person name="Chen N."/>
            <person name="Nash P."/>
            <person name="Ginger M.L."/>
            <person name="Horn M."/>
            <person name="Schaap P."/>
            <person name="Caler L."/>
            <person name="Loftus B."/>
        </authorList>
    </citation>
    <scope>NUCLEOTIDE SEQUENCE [LARGE SCALE GENOMIC DNA]</scope>
    <source>
        <strain evidence="6 7">Neff</strain>
    </source>
</reference>
<dbReference type="PANTHER" id="PTHR43864">
    <property type="entry name" value="HYPOXANTHINE/GUANINE PHOSPHORIBOSYLTRANSFERASE"/>
    <property type="match status" value="1"/>
</dbReference>
<keyword evidence="2 6" id="KW-0328">Glycosyltransferase</keyword>
<dbReference type="CDD" id="cd06223">
    <property type="entry name" value="PRTases_typeI"/>
    <property type="match status" value="1"/>
</dbReference>
<dbReference type="RefSeq" id="XP_004335479.1">
    <property type="nucleotide sequence ID" value="XM_004335431.1"/>
</dbReference>
<dbReference type="OrthoDB" id="363185at2759"/>
<dbReference type="NCBIfam" id="NF006671">
    <property type="entry name" value="PRK09219.1"/>
    <property type="match status" value="1"/>
</dbReference>
<gene>
    <name evidence="6" type="ORF">ACA1_245690</name>
</gene>
<sequence>MALQLRDRIAKDGRNLGRGILKVDGFINHMIDPVLMRSCAGELADRFKGMGVTKILTVETSGVAPSLMTGLELGCPVIYCRSGKRPITMDHFLTTESVSHTKGGSVSLFVSQEYLKAEDNVLLIDDFLASGTTIRALMNLIEQAGAKLVGIGALVEKSFEGGRELLSKLTEVPIVSLAVIDGMEGDAITFAPLPATQ</sequence>
<dbReference type="InterPro" id="IPR000836">
    <property type="entry name" value="PRTase_dom"/>
</dbReference>
<evidence type="ECO:0000256" key="1">
    <source>
        <dbReference type="ARBA" id="ARBA00022490"/>
    </source>
</evidence>
<dbReference type="PANTHER" id="PTHR43864:SF1">
    <property type="entry name" value="XANTHINE PHOSPHORIBOSYLTRANSFERASE"/>
    <property type="match status" value="1"/>
</dbReference>
<dbReference type="OMA" id="DNFLNHQ"/>
<accession>L8GMM1</accession>
<proteinExistence type="predicted"/>
<name>L8GMM1_ACACF</name>
<dbReference type="Pfam" id="PF00156">
    <property type="entry name" value="Pribosyltran"/>
    <property type="match status" value="1"/>
</dbReference>
<dbReference type="Proteomes" id="UP000011083">
    <property type="component" value="Unassembled WGS sequence"/>
</dbReference>